<dbReference type="CDD" id="cd00093">
    <property type="entry name" value="HTH_XRE"/>
    <property type="match status" value="1"/>
</dbReference>
<dbReference type="Gene3D" id="1.10.260.40">
    <property type="entry name" value="lambda repressor-like DNA-binding domains"/>
    <property type="match status" value="1"/>
</dbReference>
<gene>
    <name evidence="2" type="ordered locus">Strop_4015</name>
</gene>
<dbReference type="GO" id="GO:0003677">
    <property type="term" value="F:DNA binding"/>
    <property type="evidence" value="ECO:0007669"/>
    <property type="project" value="InterPro"/>
</dbReference>
<name>A4XBY8_SALTO</name>
<sequence length="189" mass="21873">MAYSYSYVFRRSVARGRERRRTWRMRHEQGIVSTREPYVGPMAPPVEVRRDAYAKWVRRVLAQAKEVRGLGVVEIAKMAGIGNPTIYRWAKGEGKELPNPEQVLAFCDALDIPSAAAFTILWPGKTELRTEAEPIPMDADLQTLMRKLNDPHVSEFEREFIRETLRQLADRPVQRERPLKRTRRRGVAS</sequence>
<evidence type="ECO:0000259" key="1">
    <source>
        <dbReference type="PROSITE" id="PS50943"/>
    </source>
</evidence>
<proteinExistence type="predicted"/>
<dbReference type="STRING" id="369723.Strop_4015"/>
<keyword evidence="3" id="KW-1185">Reference proteome</keyword>
<dbReference type="InterPro" id="IPR010982">
    <property type="entry name" value="Lambda_DNA-bd_dom_sf"/>
</dbReference>
<evidence type="ECO:0000313" key="3">
    <source>
        <dbReference type="Proteomes" id="UP000000235"/>
    </source>
</evidence>
<dbReference type="SMART" id="SM00530">
    <property type="entry name" value="HTH_XRE"/>
    <property type="match status" value="1"/>
</dbReference>
<organism evidence="2 3">
    <name type="scientific">Salinispora tropica (strain ATCC BAA-916 / DSM 44818 / JCM 13857 / NBRC 105044 / CNB-440)</name>
    <dbReference type="NCBI Taxonomy" id="369723"/>
    <lineage>
        <taxon>Bacteria</taxon>
        <taxon>Bacillati</taxon>
        <taxon>Actinomycetota</taxon>
        <taxon>Actinomycetes</taxon>
        <taxon>Micromonosporales</taxon>
        <taxon>Micromonosporaceae</taxon>
        <taxon>Salinispora</taxon>
    </lineage>
</organism>
<dbReference type="EMBL" id="CP000667">
    <property type="protein sequence ID" value="ABP56445.1"/>
    <property type="molecule type" value="Genomic_DNA"/>
</dbReference>
<accession>A4XBY8</accession>
<reference evidence="3" key="1">
    <citation type="journal article" date="2007" name="Proc. Natl. Acad. Sci. U.S.A.">
        <title>Genome sequencing reveals complex secondary metabolome in the marine actinomycete Salinispora tropica.</title>
        <authorList>
            <person name="Udwary D.W."/>
            <person name="Zeigler L."/>
            <person name="Asolkar R.N."/>
            <person name="Singan V."/>
            <person name="Lapidus A."/>
            <person name="Fenical W."/>
            <person name="Jensen P.R."/>
            <person name="Moore B.S."/>
        </authorList>
    </citation>
    <scope>NUCLEOTIDE SEQUENCE [LARGE SCALE GENOMIC DNA]</scope>
    <source>
        <strain evidence="3">ATCC BAA-916 / DSM 44818 / CNB-440</strain>
    </source>
</reference>
<dbReference type="SUPFAM" id="SSF47413">
    <property type="entry name" value="lambda repressor-like DNA-binding domains"/>
    <property type="match status" value="1"/>
</dbReference>
<dbReference type="KEGG" id="stp:Strop_4015"/>
<evidence type="ECO:0000313" key="2">
    <source>
        <dbReference type="EMBL" id="ABP56445.1"/>
    </source>
</evidence>
<dbReference type="eggNOG" id="COG1476">
    <property type="taxonomic scope" value="Bacteria"/>
</dbReference>
<protein>
    <submittedName>
        <fullName evidence="2">Helix-turn-helix domain protein</fullName>
    </submittedName>
</protein>
<dbReference type="HOGENOM" id="CLU_123344_0_0_11"/>
<dbReference type="PROSITE" id="PS50943">
    <property type="entry name" value="HTH_CROC1"/>
    <property type="match status" value="1"/>
</dbReference>
<feature type="domain" description="HTH cro/C1-type" evidence="1">
    <location>
        <begin position="61"/>
        <end position="118"/>
    </location>
</feature>
<dbReference type="AlphaFoldDB" id="A4XBY8"/>
<dbReference type="Proteomes" id="UP000000235">
    <property type="component" value="Chromosome"/>
</dbReference>
<dbReference type="InterPro" id="IPR001387">
    <property type="entry name" value="Cro/C1-type_HTH"/>
</dbReference>